<dbReference type="InterPro" id="IPR000572">
    <property type="entry name" value="OxRdtase_Mopterin-bd_dom"/>
</dbReference>
<gene>
    <name evidence="2" type="ORF">GCM10025881_14480</name>
</gene>
<dbReference type="InterPro" id="IPR036374">
    <property type="entry name" value="OxRdtase_Mopterin-bd_sf"/>
</dbReference>
<dbReference type="PRINTS" id="PR00407">
    <property type="entry name" value="EUMOPTERIN"/>
</dbReference>
<reference evidence="3" key="1">
    <citation type="journal article" date="2019" name="Int. J. Syst. Evol. Microbiol.">
        <title>The Global Catalogue of Microorganisms (GCM) 10K type strain sequencing project: providing services to taxonomists for standard genome sequencing and annotation.</title>
        <authorList>
            <consortium name="The Broad Institute Genomics Platform"/>
            <consortium name="The Broad Institute Genome Sequencing Center for Infectious Disease"/>
            <person name="Wu L."/>
            <person name="Ma J."/>
        </authorList>
    </citation>
    <scope>NUCLEOTIDE SEQUENCE [LARGE SCALE GENOMIC DNA]</scope>
    <source>
        <strain evidence="3">NBRC 108894</strain>
    </source>
</reference>
<sequence length="208" mass="22594">MPTSAPEPRRDLLTRRAFFGTIAAASGALVLLTAGQSFAPFDGFNLFAPRRYGAGPQSLPINRTARKAGVRDAALDPGWRLEVEADGRTAAFSRAQLRRLPQTEAVLPIACVEGWSTSAHWRGVRLAELFAHVGSTTPRGIRVRSLETHGAYRVTTMETEFARDPTALVALELNGEALDLDHGYPARIIAPGRPGVLQTKWLARLEAL</sequence>
<feature type="domain" description="Oxidoreductase molybdopterin-binding" evidence="1">
    <location>
        <begin position="78"/>
        <end position="207"/>
    </location>
</feature>
<dbReference type="Gene3D" id="3.90.420.10">
    <property type="entry name" value="Oxidoreductase, molybdopterin-binding domain"/>
    <property type="match status" value="1"/>
</dbReference>
<name>A0ABQ6K5R7_9MICO</name>
<dbReference type="PROSITE" id="PS51318">
    <property type="entry name" value="TAT"/>
    <property type="match status" value="1"/>
</dbReference>
<evidence type="ECO:0000313" key="3">
    <source>
        <dbReference type="Proteomes" id="UP001157034"/>
    </source>
</evidence>
<protein>
    <recommendedName>
        <fullName evidence="1">Oxidoreductase molybdopterin-binding domain-containing protein</fullName>
    </recommendedName>
</protein>
<dbReference type="PANTHER" id="PTHR43032:SF2">
    <property type="entry name" value="BLL0505 PROTEIN"/>
    <property type="match status" value="1"/>
</dbReference>
<keyword evidence="3" id="KW-1185">Reference proteome</keyword>
<dbReference type="CDD" id="cd00321">
    <property type="entry name" value="SO_family_Moco"/>
    <property type="match status" value="1"/>
</dbReference>
<evidence type="ECO:0000313" key="2">
    <source>
        <dbReference type="EMBL" id="GMA94624.1"/>
    </source>
</evidence>
<dbReference type="PANTHER" id="PTHR43032">
    <property type="entry name" value="PROTEIN-METHIONINE-SULFOXIDE REDUCTASE"/>
    <property type="match status" value="1"/>
</dbReference>
<dbReference type="InterPro" id="IPR006311">
    <property type="entry name" value="TAT_signal"/>
</dbReference>
<proteinExistence type="predicted"/>
<dbReference type="RefSeq" id="WP_284253526.1">
    <property type="nucleotide sequence ID" value="NZ_BAAAQO010000002.1"/>
</dbReference>
<dbReference type="Proteomes" id="UP001157034">
    <property type="component" value="Unassembled WGS sequence"/>
</dbReference>
<accession>A0ABQ6K5R7</accession>
<dbReference type="Pfam" id="PF00174">
    <property type="entry name" value="Oxidored_molyb"/>
    <property type="match status" value="1"/>
</dbReference>
<comment type="caution">
    <text evidence="2">The sequence shown here is derived from an EMBL/GenBank/DDBJ whole genome shotgun (WGS) entry which is preliminary data.</text>
</comment>
<dbReference type="EMBL" id="BSVB01000001">
    <property type="protein sequence ID" value="GMA94624.1"/>
    <property type="molecule type" value="Genomic_DNA"/>
</dbReference>
<evidence type="ECO:0000259" key="1">
    <source>
        <dbReference type="Pfam" id="PF00174"/>
    </source>
</evidence>
<dbReference type="InterPro" id="IPR008335">
    <property type="entry name" value="Mopterin_OxRdtase_euk"/>
</dbReference>
<organism evidence="2 3">
    <name type="scientific">Pseudolysinimonas kribbensis</name>
    <dbReference type="NCBI Taxonomy" id="433641"/>
    <lineage>
        <taxon>Bacteria</taxon>
        <taxon>Bacillati</taxon>
        <taxon>Actinomycetota</taxon>
        <taxon>Actinomycetes</taxon>
        <taxon>Micrococcales</taxon>
        <taxon>Microbacteriaceae</taxon>
        <taxon>Pseudolysinimonas</taxon>
    </lineage>
</organism>
<dbReference type="SUPFAM" id="SSF56524">
    <property type="entry name" value="Oxidoreductase molybdopterin-binding domain"/>
    <property type="match status" value="1"/>
</dbReference>